<name>A0A1L6N033_9BACT</name>
<dbReference type="PANTHER" id="PTHR30008:SF0">
    <property type="entry name" value="EXODEOXYRIBONUCLEASE 7 LARGE SUBUNIT"/>
    <property type="match status" value="1"/>
</dbReference>
<comment type="subcellular location">
    <subcellularLocation>
        <location evidence="5 6">Cytoplasm</location>
    </subcellularLocation>
</comment>
<proteinExistence type="inferred from homology"/>
<dbReference type="GO" id="GO:0008855">
    <property type="term" value="F:exodeoxyribonuclease VII activity"/>
    <property type="evidence" value="ECO:0007669"/>
    <property type="project" value="UniProtKB-UniRule"/>
</dbReference>
<dbReference type="Proteomes" id="UP000185544">
    <property type="component" value="Chromosome"/>
</dbReference>
<dbReference type="NCBIfam" id="TIGR00237">
    <property type="entry name" value="xseA"/>
    <property type="match status" value="1"/>
</dbReference>
<dbReference type="GO" id="GO:0005737">
    <property type="term" value="C:cytoplasm"/>
    <property type="evidence" value="ECO:0007669"/>
    <property type="project" value="UniProtKB-SubCell"/>
</dbReference>
<dbReference type="EMBL" id="CP016908">
    <property type="protein sequence ID" value="APS00955.1"/>
    <property type="molecule type" value="Genomic_DNA"/>
</dbReference>
<dbReference type="Pfam" id="PF13742">
    <property type="entry name" value="tRNA_anti_2"/>
    <property type="match status" value="1"/>
</dbReference>
<dbReference type="AlphaFoldDB" id="A0A1L6N033"/>
<dbReference type="InterPro" id="IPR020579">
    <property type="entry name" value="Exonuc_VII_lsu_C"/>
</dbReference>
<evidence type="ECO:0000256" key="5">
    <source>
        <dbReference type="HAMAP-Rule" id="MF_00378"/>
    </source>
</evidence>
<dbReference type="HAMAP" id="MF_00378">
    <property type="entry name" value="Exonuc_7_L"/>
    <property type="match status" value="1"/>
</dbReference>
<dbReference type="KEGG" id="pabo:BCY86_07385"/>
<dbReference type="InterPro" id="IPR025824">
    <property type="entry name" value="OB-fold_nuc-bd_dom"/>
</dbReference>
<feature type="domain" description="OB-fold nucleic acid binding" evidence="8">
    <location>
        <begin position="17"/>
        <end position="110"/>
    </location>
</feature>
<comment type="similarity">
    <text evidence="5 6">Belongs to the XseA family.</text>
</comment>
<keyword evidence="4 5" id="KW-0269">Exonuclease</keyword>
<dbReference type="EC" id="3.1.11.6" evidence="5"/>
<keyword evidence="10" id="KW-1185">Reference proteome</keyword>
<dbReference type="GO" id="GO:0006308">
    <property type="term" value="P:DNA catabolic process"/>
    <property type="evidence" value="ECO:0007669"/>
    <property type="project" value="UniProtKB-UniRule"/>
</dbReference>
<feature type="domain" description="Exonuclease VII large subunit C-terminal" evidence="7">
    <location>
        <begin position="135"/>
        <end position="446"/>
    </location>
</feature>
<keyword evidence="2 5" id="KW-0540">Nuclease</keyword>
<sequence>MEPFPPSEPQEPHVFGVGELNRTIKQLLDRSFEQSVWVEGEVIGVKAAMSGHLYFCIKDEQEDASIDVAIYKLSLNPSIRALIKDGTRVRLRGRPSFWPLRGRLQFVAERAELAGRGALLEALEKLKARLTEEGLFAAERKRPLPSEPRVIGVVTSAGGAVIHDICKVAFRRGGAHILLAPALVQGAGVAVSIRQALTLLQKVPEVDVIIVGRGGGSADDLSPFNDEDLVRAVAACRVPVVSAVGHEIDITLTDFAADIRAATPSQAAEIIVPDAVERVTWLKQTKVRLCRAVQASVLGRQAKLHMLIQRMGDPRLTIASFQQSLDDKTNRLETVTTKGFSQKREQLNRMSHRLMTFHPTAVIARDRARLVQKRDQLVSCSNARLLQDRTAIHTFAARLHAMSPLNVLARGYAIVTQSHGRVVRAADEVQKEEKITIRLSRGYLDAQITDQRETEEL</sequence>
<dbReference type="PANTHER" id="PTHR30008">
    <property type="entry name" value="EXODEOXYRIBONUCLEASE 7 LARGE SUBUNIT"/>
    <property type="match status" value="1"/>
</dbReference>
<protein>
    <recommendedName>
        <fullName evidence="5">Exodeoxyribonuclease 7 large subunit</fullName>
        <ecNumber evidence="5">3.1.11.6</ecNumber>
    </recommendedName>
    <alternativeName>
        <fullName evidence="5">Exodeoxyribonuclease VII large subunit</fullName>
        <shortName evidence="5">Exonuclease VII large subunit</shortName>
    </alternativeName>
</protein>
<gene>
    <name evidence="5" type="primary">xseA</name>
    <name evidence="9" type="ORF">BCY86_07385</name>
</gene>
<dbReference type="GO" id="GO:0009318">
    <property type="term" value="C:exodeoxyribonuclease VII complex"/>
    <property type="evidence" value="ECO:0007669"/>
    <property type="project" value="UniProtKB-UniRule"/>
</dbReference>
<evidence type="ECO:0000313" key="9">
    <source>
        <dbReference type="EMBL" id="APS00955.1"/>
    </source>
</evidence>
<evidence type="ECO:0000256" key="3">
    <source>
        <dbReference type="ARBA" id="ARBA00022801"/>
    </source>
</evidence>
<evidence type="ECO:0000259" key="7">
    <source>
        <dbReference type="Pfam" id="PF02601"/>
    </source>
</evidence>
<comment type="function">
    <text evidence="5">Bidirectionally degrades single-stranded DNA into large acid-insoluble oligonucleotides, which are then degraded further into small acid-soluble oligonucleotides.</text>
</comment>
<dbReference type="STRING" id="1882918.BCY86_07385"/>
<comment type="catalytic activity">
    <reaction evidence="5 6">
        <text>Exonucleolytic cleavage in either 5'- to 3'- or 3'- to 5'-direction to yield nucleoside 5'-phosphates.</text>
        <dbReference type="EC" id="3.1.11.6"/>
    </reaction>
</comment>
<organism evidence="9 10">
    <name type="scientific">Pajaroellobacter abortibovis</name>
    <dbReference type="NCBI Taxonomy" id="1882918"/>
    <lineage>
        <taxon>Bacteria</taxon>
        <taxon>Pseudomonadati</taxon>
        <taxon>Myxococcota</taxon>
        <taxon>Polyangia</taxon>
        <taxon>Polyangiales</taxon>
        <taxon>Polyangiaceae</taxon>
    </lineage>
</organism>
<comment type="subunit">
    <text evidence="5">Heterooligomer composed of large and small subunits.</text>
</comment>
<dbReference type="Pfam" id="PF02601">
    <property type="entry name" value="Exonuc_VII_L"/>
    <property type="match status" value="1"/>
</dbReference>
<evidence type="ECO:0000256" key="2">
    <source>
        <dbReference type="ARBA" id="ARBA00022722"/>
    </source>
</evidence>
<evidence type="ECO:0000256" key="6">
    <source>
        <dbReference type="RuleBase" id="RU004355"/>
    </source>
</evidence>
<evidence type="ECO:0000256" key="4">
    <source>
        <dbReference type="ARBA" id="ARBA00022839"/>
    </source>
</evidence>
<dbReference type="InterPro" id="IPR003753">
    <property type="entry name" value="Exonuc_VII_L"/>
</dbReference>
<reference evidence="9 10" key="1">
    <citation type="submission" date="2016-08" db="EMBL/GenBank/DDBJ databases">
        <title>Identification and validation of antigenic proteins from Pajaroellobacter abortibovis using de-novo genome sequence assembly and reverse vaccinology.</title>
        <authorList>
            <person name="Welly B.T."/>
            <person name="Miller M.R."/>
            <person name="Stott J.L."/>
            <person name="Blanchard M.T."/>
            <person name="Islas-Trejo A.D."/>
            <person name="O'Rourke S.M."/>
            <person name="Young A.E."/>
            <person name="Medrano J.F."/>
            <person name="Van Eenennaam A.L."/>
        </authorList>
    </citation>
    <scope>NUCLEOTIDE SEQUENCE [LARGE SCALE GENOMIC DNA]</scope>
    <source>
        <strain evidence="9 10">BTF92-0548A/99-0131</strain>
    </source>
</reference>
<keyword evidence="3 5" id="KW-0378">Hydrolase</keyword>
<accession>A0A1L6N033</accession>
<keyword evidence="1 5" id="KW-0963">Cytoplasm</keyword>
<evidence type="ECO:0000259" key="8">
    <source>
        <dbReference type="Pfam" id="PF13742"/>
    </source>
</evidence>
<dbReference type="GO" id="GO:0003676">
    <property type="term" value="F:nucleic acid binding"/>
    <property type="evidence" value="ECO:0007669"/>
    <property type="project" value="InterPro"/>
</dbReference>
<evidence type="ECO:0000313" key="10">
    <source>
        <dbReference type="Proteomes" id="UP000185544"/>
    </source>
</evidence>
<evidence type="ECO:0000256" key="1">
    <source>
        <dbReference type="ARBA" id="ARBA00022490"/>
    </source>
</evidence>
<dbReference type="CDD" id="cd04489">
    <property type="entry name" value="ExoVII_LU_OBF"/>
    <property type="match status" value="1"/>
</dbReference>